<feature type="transmembrane region" description="Helical" evidence="5">
    <location>
        <begin position="259"/>
        <end position="280"/>
    </location>
</feature>
<keyword evidence="4" id="KW-0769">Symport</keyword>
<comment type="subcellular location">
    <subcellularLocation>
        <location evidence="1">Cell membrane</location>
        <topology evidence="1">Multi-pass membrane protein</topology>
    </subcellularLocation>
</comment>
<evidence type="ECO:0000256" key="4">
    <source>
        <dbReference type="ARBA" id="ARBA00022847"/>
    </source>
</evidence>
<dbReference type="InterPro" id="IPR032466">
    <property type="entry name" value="Metal_Hydrolase"/>
</dbReference>
<name>A0A1G9SVW7_ALLAB</name>
<keyword evidence="7" id="KW-1185">Reference proteome</keyword>
<keyword evidence="5" id="KW-0472">Membrane</keyword>
<dbReference type="eggNOG" id="COG0044">
    <property type="taxonomic scope" value="Bacteria"/>
</dbReference>
<sequence>MGTTADTVIAGVVHTAKGSFERGAVFIRDGVITEAHTGDLPDTGSARLIDVGESYVLPGVVDAHVHSYSHAGEGLRASTSAAAAGGVTTIVEMPFDASRPINTVERLKTKLEKVDAEAVVDVALLGTLEPGGGWRRAEDLVGAGVVGFKVSLFDTDPIRFPRINDGELLDVSVLWTVCVYALVIYLPTYYRDPAAGLGFTSQQSFLASLVGNVVLVIGCIVAGRAADQFGPRRVLTWGASGLLVIPLLCLLLLHAVPSVPVLVVVHSVLCANVAAFVGVAPSTMPRVFPASVRTTGLALSYNVAAIFFAGFTPALLTWAIARFTVYAPALWVTLGVVACLASLPALFRHIDSVNAAEESHA</sequence>
<dbReference type="SUPFAM" id="SSF103473">
    <property type="entry name" value="MFS general substrate transporter"/>
    <property type="match status" value="1"/>
</dbReference>
<dbReference type="PANTHER" id="PTHR43528">
    <property type="entry name" value="ALPHA-KETOGLUTARATE PERMEASE"/>
    <property type="match status" value="1"/>
</dbReference>
<keyword evidence="5" id="KW-1133">Transmembrane helix</keyword>
<feature type="transmembrane region" description="Helical" evidence="5">
    <location>
        <begin position="301"/>
        <end position="320"/>
    </location>
</feature>
<dbReference type="SUPFAM" id="SSF51338">
    <property type="entry name" value="Composite domain of metallo-dependent hydrolases"/>
    <property type="match status" value="1"/>
</dbReference>
<dbReference type="AlphaFoldDB" id="A0A1G9SVW7"/>
<evidence type="ECO:0000256" key="2">
    <source>
        <dbReference type="ARBA" id="ARBA00022448"/>
    </source>
</evidence>
<keyword evidence="3" id="KW-1003">Cell membrane</keyword>
<dbReference type="SUPFAM" id="SSF51556">
    <property type="entry name" value="Metallo-dependent hydrolases"/>
    <property type="match status" value="1"/>
</dbReference>
<keyword evidence="2" id="KW-0813">Transport</keyword>
<feature type="transmembrane region" description="Helical" evidence="5">
    <location>
        <begin position="202"/>
        <end position="222"/>
    </location>
</feature>
<feature type="transmembrane region" description="Helical" evidence="5">
    <location>
        <begin position="326"/>
        <end position="347"/>
    </location>
</feature>
<evidence type="ECO:0000313" key="7">
    <source>
        <dbReference type="Proteomes" id="UP000183376"/>
    </source>
</evidence>
<evidence type="ECO:0000256" key="3">
    <source>
        <dbReference type="ARBA" id="ARBA00022475"/>
    </source>
</evidence>
<organism evidence="6 7">
    <name type="scientific">Allokutzneria albata</name>
    <name type="common">Kibdelosporangium albatum</name>
    <dbReference type="NCBI Taxonomy" id="211114"/>
    <lineage>
        <taxon>Bacteria</taxon>
        <taxon>Bacillati</taxon>
        <taxon>Actinomycetota</taxon>
        <taxon>Actinomycetes</taxon>
        <taxon>Pseudonocardiales</taxon>
        <taxon>Pseudonocardiaceae</taxon>
        <taxon>Allokutzneria</taxon>
    </lineage>
</organism>
<dbReference type="RefSeq" id="WP_231950663.1">
    <property type="nucleotide sequence ID" value="NZ_JOEF01000039.1"/>
</dbReference>
<protein>
    <submittedName>
        <fullName evidence="6">Amidohydrolase family protein</fullName>
    </submittedName>
</protein>
<dbReference type="GO" id="GO:0016810">
    <property type="term" value="F:hydrolase activity, acting on carbon-nitrogen (but not peptide) bonds"/>
    <property type="evidence" value="ECO:0007669"/>
    <property type="project" value="InterPro"/>
</dbReference>
<dbReference type="InterPro" id="IPR011701">
    <property type="entry name" value="MFS"/>
</dbReference>
<feature type="transmembrane region" description="Helical" evidence="5">
    <location>
        <begin position="234"/>
        <end position="253"/>
    </location>
</feature>
<gene>
    <name evidence="6" type="ORF">SAMN04489726_1414</name>
</gene>
<dbReference type="PANTHER" id="PTHR43528:SF7">
    <property type="entry name" value="MFS TRANSPORTER"/>
    <property type="match status" value="1"/>
</dbReference>
<dbReference type="InterPro" id="IPR036259">
    <property type="entry name" value="MFS_trans_sf"/>
</dbReference>
<dbReference type="GO" id="GO:0015293">
    <property type="term" value="F:symporter activity"/>
    <property type="evidence" value="ECO:0007669"/>
    <property type="project" value="UniProtKB-KW"/>
</dbReference>
<dbReference type="InterPro" id="IPR011059">
    <property type="entry name" value="Metal-dep_hydrolase_composite"/>
</dbReference>
<dbReference type="Gene3D" id="3.20.20.140">
    <property type="entry name" value="Metal-dependent hydrolases"/>
    <property type="match status" value="1"/>
</dbReference>
<keyword evidence="6" id="KW-0378">Hydrolase</keyword>
<evidence type="ECO:0000256" key="5">
    <source>
        <dbReference type="SAM" id="Phobius"/>
    </source>
</evidence>
<evidence type="ECO:0000256" key="1">
    <source>
        <dbReference type="ARBA" id="ARBA00004651"/>
    </source>
</evidence>
<proteinExistence type="predicted"/>
<dbReference type="eggNOG" id="COG0477">
    <property type="taxonomic scope" value="Bacteria"/>
</dbReference>
<dbReference type="STRING" id="211114.SAMN04489726_1414"/>
<keyword evidence="5" id="KW-0812">Transmembrane</keyword>
<dbReference type="GO" id="GO:0005886">
    <property type="term" value="C:plasma membrane"/>
    <property type="evidence" value="ECO:0007669"/>
    <property type="project" value="UniProtKB-SubCell"/>
</dbReference>
<reference evidence="6 7" key="1">
    <citation type="submission" date="2016-10" db="EMBL/GenBank/DDBJ databases">
        <authorList>
            <person name="de Groot N.N."/>
        </authorList>
    </citation>
    <scope>NUCLEOTIDE SEQUENCE [LARGE SCALE GENOMIC DNA]</scope>
    <source>
        <strain evidence="6 7">DSM 44149</strain>
    </source>
</reference>
<dbReference type="Gene3D" id="1.20.1250.20">
    <property type="entry name" value="MFS general substrate transporter like domains"/>
    <property type="match status" value="1"/>
</dbReference>
<dbReference type="Gene3D" id="2.30.40.10">
    <property type="entry name" value="Urease, subunit C, domain 1"/>
    <property type="match status" value="1"/>
</dbReference>
<evidence type="ECO:0000313" key="6">
    <source>
        <dbReference type="EMBL" id="SDM39571.1"/>
    </source>
</evidence>
<dbReference type="Proteomes" id="UP000183376">
    <property type="component" value="Chromosome I"/>
</dbReference>
<dbReference type="Pfam" id="PF07690">
    <property type="entry name" value="MFS_1"/>
    <property type="match status" value="1"/>
</dbReference>
<accession>A0A1G9SVW7</accession>
<dbReference type="InterPro" id="IPR051084">
    <property type="entry name" value="H+-coupled_symporters"/>
</dbReference>
<dbReference type="EMBL" id="LT629701">
    <property type="protein sequence ID" value="SDM39571.1"/>
    <property type="molecule type" value="Genomic_DNA"/>
</dbReference>
<feature type="transmembrane region" description="Helical" evidence="5">
    <location>
        <begin position="168"/>
        <end position="190"/>
    </location>
</feature>